<dbReference type="SUPFAM" id="SSF51419">
    <property type="entry name" value="PLP-binding barrel"/>
    <property type="match status" value="1"/>
</dbReference>
<evidence type="ECO:0008006" key="6">
    <source>
        <dbReference type="Google" id="ProtNLM"/>
    </source>
</evidence>
<proteinExistence type="predicted"/>
<dbReference type="InterPro" id="IPR022644">
    <property type="entry name" value="De-COase2_N"/>
</dbReference>
<reference evidence="5" key="1">
    <citation type="submission" date="2021-01" db="EMBL/GenBank/DDBJ databases">
        <authorList>
            <person name="Corre E."/>
            <person name="Pelletier E."/>
            <person name="Niang G."/>
            <person name="Scheremetjew M."/>
            <person name="Finn R."/>
            <person name="Kale V."/>
            <person name="Holt S."/>
            <person name="Cochrane G."/>
            <person name="Meng A."/>
            <person name="Brown T."/>
            <person name="Cohen L."/>
        </authorList>
    </citation>
    <scope>NUCLEOTIDE SEQUENCE</scope>
    <source>
        <strain evidence="5">SM1012Den-03</strain>
    </source>
</reference>
<evidence type="ECO:0000259" key="3">
    <source>
        <dbReference type="Pfam" id="PF00278"/>
    </source>
</evidence>
<dbReference type="Pfam" id="PF02784">
    <property type="entry name" value="Orn_Arg_deC_N"/>
    <property type="match status" value="1"/>
</dbReference>
<dbReference type="Gene3D" id="3.20.20.10">
    <property type="entry name" value="Alanine racemase"/>
    <property type="match status" value="1"/>
</dbReference>
<dbReference type="InterPro" id="IPR022643">
    <property type="entry name" value="De-COase2_C"/>
</dbReference>
<dbReference type="Gene3D" id="2.40.37.10">
    <property type="entry name" value="Lyase, Ornithine Decarboxylase, Chain A, domain 1"/>
    <property type="match status" value="1"/>
</dbReference>
<keyword evidence="2" id="KW-0663">Pyridoxal phosphate</keyword>
<dbReference type="InterPro" id="IPR022657">
    <property type="entry name" value="De-COase2_CS"/>
</dbReference>
<dbReference type="InterPro" id="IPR002433">
    <property type="entry name" value="Orn_de-COase"/>
</dbReference>
<comment type="cofactor">
    <cofactor evidence="1">
        <name>pyridoxal 5'-phosphate</name>
        <dbReference type="ChEBI" id="CHEBI:597326"/>
    </cofactor>
</comment>
<name>A0A7S2Q2D8_9STRA</name>
<accession>A0A7S2Q2D8</accession>
<sequence length="464" mass="51408">MSALQCDVSLVLQKLIEEQLIGPDSAPTIGERNHDAPQLMAINYDLDAIDEAFHKLESSFPSYFQHRFAVKSCPLSFFLKKALHFGLGLECASLTEVQHALHLGCPGENIVFDSPCKTVYDIRFALQHDVLINADNFVELERISQAIMEMELIPEVTPLWAGGGSKGLPRIGLRINTLVGAGSVAMLSVSTTTSKFGIPLTAENRLKIISSFVKFPWLSALHAHVGSQGCDLSLLTQGAKTLVTLANEIDAAVQSNQVQVLNIGGGLSVNYANETVRPTYVDYASALRLKVPELFTGHRVVMTEFGRSLVAKTAWFCSVAEYVKNARSDLPTAIIHAGSDLFVRPCYRPDLFHHEIEVYSKEGKSTTTDRDMKIQNISGPLCFGGDVLARKRNMPTMNQGDYVVIRDVGSNTMSLFSRHCSRLAPIIYGYRKEKRSDEVAGSTKYQIKLLKERETPEQVYNFWT</sequence>
<dbReference type="Pfam" id="PF00278">
    <property type="entry name" value="Orn_DAP_Arg_deC"/>
    <property type="match status" value="1"/>
</dbReference>
<feature type="domain" description="Orn/DAP/Arg decarboxylase 2 C-terminal" evidence="3">
    <location>
        <begin position="330"/>
        <end position="409"/>
    </location>
</feature>
<evidence type="ECO:0000256" key="2">
    <source>
        <dbReference type="ARBA" id="ARBA00022898"/>
    </source>
</evidence>
<feature type="domain" description="Orn/DAP/Arg decarboxylase 2 N-terminal" evidence="4">
    <location>
        <begin position="47"/>
        <end position="311"/>
    </location>
</feature>
<evidence type="ECO:0000313" key="5">
    <source>
        <dbReference type="EMBL" id="CAD9630640.1"/>
    </source>
</evidence>
<dbReference type="PANTHER" id="PTHR43727:SF3">
    <property type="entry name" value="GROUP IV DECARBOXYLASE"/>
    <property type="match status" value="1"/>
</dbReference>
<evidence type="ECO:0000256" key="1">
    <source>
        <dbReference type="ARBA" id="ARBA00001933"/>
    </source>
</evidence>
<dbReference type="PRINTS" id="PR01182">
    <property type="entry name" value="ORNDCRBXLASE"/>
</dbReference>
<protein>
    <recommendedName>
        <fullName evidence="6">Diaminopimelate decarboxylase</fullName>
    </recommendedName>
</protein>
<gene>
    <name evidence="5" type="ORF">SMAR0320_LOCUS22981</name>
</gene>
<dbReference type="PROSITE" id="PS00879">
    <property type="entry name" value="ODR_DC_2_2"/>
    <property type="match status" value="1"/>
</dbReference>
<dbReference type="PANTHER" id="PTHR43727">
    <property type="entry name" value="DIAMINOPIMELATE DECARBOXYLASE"/>
    <property type="match status" value="1"/>
</dbReference>
<evidence type="ECO:0000259" key="4">
    <source>
        <dbReference type="Pfam" id="PF02784"/>
    </source>
</evidence>
<dbReference type="GO" id="GO:0009089">
    <property type="term" value="P:lysine biosynthetic process via diaminopimelate"/>
    <property type="evidence" value="ECO:0007669"/>
    <property type="project" value="TreeGrafter"/>
</dbReference>
<dbReference type="AlphaFoldDB" id="A0A7S2Q2D8"/>
<organism evidence="5">
    <name type="scientific">Skeletonema marinoi</name>
    <dbReference type="NCBI Taxonomy" id="267567"/>
    <lineage>
        <taxon>Eukaryota</taxon>
        <taxon>Sar</taxon>
        <taxon>Stramenopiles</taxon>
        <taxon>Ochrophyta</taxon>
        <taxon>Bacillariophyta</taxon>
        <taxon>Coscinodiscophyceae</taxon>
        <taxon>Thalassiosirophycidae</taxon>
        <taxon>Thalassiosirales</taxon>
        <taxon>Skeletonemataceae</taxon>
        <taxon>Skeletonema</taxon>
        <taxon>Skeletonema marinoi-dohrnii complex</taxon>
    </lineage>
</organism>
<dbReference type="GO" id="GO:0008836">
    <property type="term" value="F:diaminopimelate decarboxylase activity"/>
    <property type="evidence" value="ECO:0007669"/>
    <property type="project" value="TreeGrafter"/>
</dbReference>
<dbReference type="SUPFAM" id="SSF50621">
    <property type="entry name" value="Alanine racemase C-terminal domain-like"/>
    <property type="match status" value="1"/>
</dbReference>
<dbReference type="EMBL" id="HBGZ01032165">
    <property type="protein sequence ID" value="CAD9630640.1"/>
    <property type="molecule type" value="Transcribed_RNA"/>
</dbReference>
<dbReference type="InterPro" id="IPR009006">
    <property type="entry name" value="Ala_racemase/Decarboxylase_C"/>
</dbReference>
<dbReference type="GO" id="GO:0006596">
    <property type="term" value="P:polyamine biosynthetic process"/>
    <property type="evidence" value="ECO:0007669"/>
    <property type="project" value="InterPro"/>
</dbReference>
<dbReference type="InterPro" id="IPR029066">
    <property type="entry name" value="PLP-binding_barrel"/>
</dbReference>